<dbReference type="EMBL" id="UINC01000188">
    <property type="protein sequence ID" value="SUZ50799.1"/>
    <property type="molecule type" value="Genomic_DNA"/>
</dbReference>
<protein>
    <submittedName>
        <fullName evidence="1">Uncharacterized protein</fullName>
    </submittedName>
</protein>
<feature type="non-terminal residue" evidence="1">
    <location>
        <position position="1"/>
    </location>
</feature>
<evidence type="ECO:0000313" key="1">
    <source>
        <dbReference type="EMBL" id="SUZ50799.1"/>
    </source>
</evidence>
<name>A0A381N8M6_9ZZZZ</name>
<proteinExistence type="predicted"/>
<accession>A0A381N8M6</accession>
<reference evidence="1" key="1">
    <citation type="submission" date="2018-05" db="EMBL/GenBank/DDBJ databases">
        <authorList>
            <person name="Lanie J.A."/>
            <person name="Ng W.-L."/>
            <person name="Kazmierczak K.M."/>
            <person name="Andrzejewski T.M."/>
            <person name="Davidsen T.M."/>
            <person name="Wayne K.J."/>
            <person name="Tettelin H."/>
            <person name="Glass J.I."/>
            <person name="Rusch D."/>
            <person name="Podicherti R."/>
            <person name="Tsui H.-C.T."/>
            <person name="Winkler M.E."/>
        </authorList>
    </citation>
    <scope>NUCLEOTIDE SEQUENCE</scope>
</reference>
<dbReference type="AlphaFoldDB" id="A0A381N8M6"/>
<sequence>VRHQNHCFRLSPYLFYGWKSCLDPHIVANHSIPNRNIQVFANQYMFACEIKLFHSQKSHGQVL</sequence>
<organism evidence="1">
    <name type="scientific">marine metagenome</name>
    <dbReference type="NCBI Taxonomy" id="408172"/>
    <lineage>
        <taxon>unclassified sequences</taxon>
        <taxon>metagenomes</taxon>
        <taxon>ecological metagenomes</taxon>
    </lineage>
</organism>
<gene>
    <name evidence="1" type="ORF">METZ01_LOCUS3653</name>
</gene>